<dbReference type="CDD" id="cd06558">
    <property type="entry name" value="crotonase-like"/>
    <property type="match status" value="1"/>
</dbReference>
<evidence type="ECO:0000313" key="4">
    <source>
        <dbReference type="Proteomes" id="UP000886520"/>
    </source>
</evidence>
<evidence type="ECO:0000256" key="2">
    <source>
        <dbReference type="SAM" id="MobiDB-lite"/>
    </source>
</evidence>
<comment type="caution">
    <text evidence="3">The sequence shown here is derived from an EMBL/GenBank/DDBJ whole genome shotgun (WGS) entry which is preliminary data.</text>
</comment>
<gene>
    <name evidence="3" type="ORF">GOP47_0012407</name>
</gene>
<dbReference type="GO" id="GO:0005777">
    <property type="term" value="C:peroxisome"/>
    <property type="evidence" value="ECO:0007669"/>
    <property type="project" value="TreeGrafter"/>
</dbReference>
<dbReference type="Gene3D" id="3.90.226.10">
    <property type="entry name" value="2-enoyl-CoA Hydratase, Chain A, domain 1"/>
    <property type="match status" value="1"/>
</dbReference>
<comment type="similarity">
    <text evidence="1">Belongs to the enoyl-CoA hydratase/isomerase family.</text>
</comment>
<dbReference type="PANTHER" id="PTHR43802:SF1">
    <property type="entry name" value="IP11341P-RELATED"/>
    <property type="match status" value="1"/>
</dbReference>
<name>A0A9D4URA7_ADICA</name>
<dbReference type="Proteomes" id="UP000886520">
    <property type="component" value="Chromosome 12"/>
</dbReference>
<evidence type="ECO:0000256" key="1">
    <source>
        <dbReference type="ARBA" id="ARBA00005254"/>
    </source>
</evidence>
<dbReference type="EMBL" id="JABFUD020000012">
    <property type="protein sequence ID" value="KAI5072301.1"/>
    <property type="molecule type" value="Genomic_DNA"/>
</dbReference>
<dbReference type="Pfam" id="PF00378">
    <property type="entry name" value="ECH_1"/>
    <property type="match status" value="1"/>
</dbReference>
<feature type="region of interest" description="Disordered" evidence="2">
    <location>
        <begin position="18"/>
        <end position="41"/>
    </location>
</feature>
<accession>A0A9D4URA7</accession>
<keyword evidence="4" id="KW-1185">Reference proteome</keyword>
<sequence>MASLVDLNPGPFVLLTQGSASSPRPFLPPSRYSHHPHSPHQLQSRQQPLLSCLLTESNTWTVLQKIQEEMTALNADSDVKVIILTGAGRAFCSGVDLTAAQDVFKGDVKNREIDPVIQMEACTKPIIGAINGFAVTAGFEIALACDILVASKDAKFIDTHCKFGIFPSWGLSQKLPRIIGLNRAKEISWSAKPLDAITAERWGLVNKVVESREVLEAAIGVGEDIIKNQQDMVVRYKGVINDGFKLSLGDGAVLEKVSSMYSPLVGGVLEASLHQDLGCEDGSKYMLM</sequence>
<evidence type="ECO:0000313" key="3">
    <source>
        <dbReference type="EMBL" id="KAI5072301.1"/>
    </source>
</evidence>
<protein>
    <recommendedName>
        <fullName evidence="5">Enoyl-CoA hydratase</fullName>
    </recommendedName>
</protein>
<dbReference type="AlphaFoldDB" id="A0A9D4URA7"/>
<proteinExistence type="inferred from homology"/>
<evidence type="ECO:0008006" key="5">
    <source>
        <dbReference type="Google" id="ProtNLM"/>
    </source>
</evidence>
<dbReference type="SUPFAM" id="SSF52096">
    <property type="entry name" value="ClpP/crotonase"/>
    <property type="match status" value="1"/>
</dbReference>
<dbReference type="InterPro" id="IPR029045">
    <property type="entry name" value="ClpP/crotonase-like_dom_sf"/>
</dbReference>
<dbReference type="PANTHER" id="PTHR43802">
    <property type="entry name" value="ENOYL-COA HYDRATASE"/>
    <property type="match status" value="1"/>
</dbReference>
<reference evidence="3" key="1">
    <citation type="submission" date="2021-01" db="EMBL/GenBank/DDBJ databases">
        <title>Adiantum capillus-veneris genome.</title>
        <authorList>
            <person name="Fang Y."/>
            <person name="Liao Q."/>
        </authorList>
    </citation>
    <scope>NUCLEOTIDE SEQUENCE</scope>
    <source>
        <strain evidence="3">H3</strain>
        <tissue evidence="3">Leaf</tissue>
    </source>
</reference>
<dbReference type="OrthoDB" id="2018133at2759"/>
<organism evidence="3 4">
    <name type="scientific">Adiantum capillus-veneris</name>
    <name type="common">Maidenhair fern</name>
    <dbReference type="NCBI Taxonomy" id="13818"/>
    <lineage>
        <taxon>Eukaryota</taxon>
        <taxon>Viridiplantae</taxon>
        <taxon>Streptophyta</taxon>
        <taxon>Embryophyta</taxon>
        <taxon>Tracheophyta</taxon>
        <taxon>Polypodiopsida</taxon>
        <taxon>Polypodiidae</taxon>
        <taxon>Polypodiales</taxon>
        <taxon>Pteridineae</taxon>
        <taxon>Pteridaceae</taxon>
        <taxon>Vittarioideae</taxon>
        <taxon>Adiantum</taxon>
    </lineage>
</organism>
<dbReference type="InterPro" id="IPR001753">
    <property type="entry name" value="Enoyl-CoA_hydra/iso"/>
</dbReference>